<sequence length="70" mass="8031">MKNNFSIILATKHKKIADVHNATGISKYTLTQLYYQRVKNPQTETVTKIADYLECSLDELLARTPYVVEV</sequence>
<feature type="domain" description="HTH cro/C1-type" evidence="1">
    <location>
        <begin position="39"/>
        <end position="60"/>
    </location>
</feature>
<reference evidence="2" key="1">
    <citation type="submission" date="2023-01" db="EMBL/GenBank/DDBJ databases">
        <title>Oxazolidinone resistance genes in florfenicol resistant enterococci from beef cattle and veal calves at slaughter.</title>
        <authorList>
            <person name="Biggel M."/>
        </authorList>
    </citation>
    <scope>NUCLEOTIDE SEQUENCE</scope>
    <source>
        <strain evidence="2">K79-1</strain>
    </source>
</reference>
<dbReference type="Gene3D" id="1.10.260.40">
    <property type="entry name" value="lambda repressor-like DNA-binding domains"/>
    <property type="match status" value="1"/>
</dbReference>
<proteinExistence type="predicted"/>
<name>A0AAE9XJ41_9LACT</name>
<dbReference type="SUPFAM" id="SSF47413">
    <property type="entry name" value="lambda repressor-like DNA-binding domains"/>
    <property type="match status" value="1"/>
</dbReference>
<gene>
    <name evidence="2" type="ORF">PML80_04220</name>
</gene>
<dbReference type="Proteomes" id="UP001179483">
    <property type="component" value="Chromosome"/>
</dbReference>
<dbReference type="PROSITE" id="PS50943">
    <property type="entry name" value="HTH_CROC1"/>
    <property type="match status" value="1"/>
</dbReference>
<dbReference type="EMBL" id="CP116590">
    <property type="protein sequence ID" value="WCG38539.1"/>
    <property type="molecule type" value="Genomic_DNA"/>
</dbReference>
<dbReference type="InterPro" id="IPR001387">
    <property type="entry name" value="Cro/C1-type_HTH"/>
</dbReference>
<dbReference type="GO" id="GO:0003677">
    <property type="term" value="F:DNA binding"/>
    <property type="evidence" value="ECO:0007669"/>
    <property type="project" value="InterPro"/>
</dbReference>
<evidence type="ECO:0000313" key="3">
    <source>
        <dbReference type="Proteomes" id="UP001179483"/>
    </source>
</evidence>
<dbReference type="Pfam" id="PF13443">
    <property type="entry name" value="HTH_26"/>
    <property type="match status" value="1"/>
</dbReference>
<evidence type="ECO:0000259" key="1">
    <source>
        <dbReference type="PROSITE" id="PS50943"/>
    </source>
</evidence>
<organism evidence="2 3">
    <name type="scientific">Aerococcus urinaeequi</name>
    <dbReference type="NCBI Taxonomy" id="51665"/>
    <lineage>
        <taxon>Bacteria</taxon>
        <taxon>Bacillati</taxon>
        <taxon>Bacillota</taxon>
        <taxon>Bacilli</taxon>
        <taxon>Lactobacillales</taxon>
        <taxon>Aerococcaceae</taxon>
        <taxon>Aerococcus</taxon>
    </lineage>
</organism>
<evidence type="ECO:0000313" key="2">
    <source>
        <dbReference type="EMBL" id="WCG38539.1"/>
    </source>
</evidence>
<accession>A0AAE9XJ41</accession>
<protein>
    <submittedName>
        <fullName evidence="2">Helix-turn-helix transcriptional regulator</fullName>
    </submittedName>
</protein>
<dbReference type="RefSeq" id="WP_271736568.1">
    <property type="nucleotide sequence ID" value="NZ_CP116590.1"/>
</dbReference>
<dbReference type="InterPro" id="IPR010982">
    <property type="entry name" value="Lambda_DNA-bd_dom_sf"/>
</dbReference>
<dbReference type="AlphaFoldDB" id="A0AAE9XJ41"/>